<dbReference type="EMBL" id="QZFU01000029">
    <property type="protein sequence ID" value="RJO72174.1"/>
    <property type="molecule type" value="Genomic_DNA"/>
</dbReference>
<keyword evidence="2" id="KW-1185">Reference proteome</keyword>
<dbReference type="AlphaFoldDB" id="A0A3A4K2P1"/>
<organism evidence="1 2">
    <name type="scientific">Nocardia panacis</name>
    <dbReference type="NCBI Taxonomy" id="2340916"/>
    <lineage>
        <taxon>Bacteria</taxon>
        <taxon>Bacillati</taxon>
        <taxon>Actinomycetota</taxon>
        <taxon>Actinomycetes</taxon>
        <taxon>Mycobacteriales</taxon>
        <taxon>Nocardiaceae</taxon>
        <taxon>Nocardia</taxon>
    </lineage>
</organism>
<sequence length="86" mass="9706">MTDTTHHRITRLEASMFRTQNELHALKSVVAHLGQDRTEQHTAALAEFGNLRERISGLDARFDAVDAKMDQILNTLSGNVTHEVHE</sequence>
<evidence type="ECO:0000313" key="1">
    <source>
        <dbReference type="EMBL" id="RJO72174.1"/>
    </source>
</evidence>
<dbReference type="RefSeq" id="WP_120043277.1">
    <property type="nucleotide sequence ID" value="NZ_QZFU01000029.1"/>
</dbReference>
<comment type="caution">
    <text evidence="1">The sequence shown here is derived from an EMBL/GenBank/DDBJ whole genome shotgun (WGS) entry which is preliminary data.</text>
</comment>
<dbReference type="Proteomes" id="UP000266677">
    <property type="component" value="Unassembled WGS sequence"/>
</dbReference>
<reference evidence="1 2" key="1">
    <citation type="submission" date="2018-09" db="EMBL/GenBank/DDBJ databases">
        <title>YIM PH21274 draft genome.</title>
        <authorList>
            <person name="Miao C."/>
        </authorList>
    </citation>
    <scope>NUCLEOTIDE SEQUENCE [LARGE SCALE GENOMIC DNA]</scope>
    <source>
        <strain evidence="1 2">YIM PH 21724</strain>
    </source>
</reference>
<gene>
    <name evidence="1" type="ORF">D5S18_23700</name>
</gene>
<accession>A0A3A4K2P1</accession>
<proteinExistence type="predicted"/>
<name>A0A3A4K2P1_9NOCA</name>
<protein>
    <submittedName>
        <fullName evidence="1">Uncharacterized protein</fullName>
    </submittedName>
</protein>
<evidence type="ECO:0000313" key="2">
    <source>
        <dbReference type="Proteomes" id="UP000266677"/>
    </source>
</evidence>